<proteinExistence type="inferred from homology"/>
<dbReference type="AlphaFoldDB" id="A0A6G7Y757"/>
<name>A0A6G7Y757_9ACTN</name>
<dbReference type="InterPro" id="IPR036400">
    <property type="entry name" value="Cyt_B5-like_heme/steroid_sf"/>
</dbReference>
<dbReference type="KEGG" id="prv:G7070_09640"/>
<accession>A0A6G7Y757</accession>
<dbReference type="GO" id="GO:0020037">
    <property type="term" value="F:heme binding"/>
    <property type="evidence" value="ECO:0007669"/>
    <property type="project" value="TreeGrafter"/>
</dbReference>
<organism evidence="7 8">
    <name type="scientific">Propioniciclava coleopterorum</name>
    <dbReference type="NCBI Taxonomy" id="2714937"/>
    <lineage>
        <taxon>Bacteria</taxon>
        <taxon>Bacillati</taxon>
        <taxon>Actinomycetota</taxon>
        <taxon>Actinomycetes</taxon>
        <taxon>Propionibacteriales</taxon>
        <taxon>Propionibacteriaceae</taxon>
        <taxon>Propioniciclava</taxon>
    </lineage>
</organism>
<dbReference type="SUPFAM" id="SSF55856">
    <property type="entry name" value="Cytochrome b5-like heme/steroid binding domain"/>
    <property type="match status" value="1"/>
</dbReference>
<evidence type="ECO:0000256" key="2">
    <source>
        <dbReference type="ARBA" id="ARBA00022723"/>
    </source>
</evidence>
<dbReference type="PANTHER" id="PTHR19359:SF95">
    <property type="entry name" value="CYTOCHROME B5 TYPE B"/>
    <property type="match status" value="1"/>
</dbReference>
<dbReference type="InterPro" id="IPR050668">
    <property type="entry name" value="Cytochrome_b5"/>
</dbReference>
<evidence type="ECO:0000256" key="3">
    <source>
        <dbReference type="ARBA" id="ARBA00023004"/>
    </source>
</evidence>
<evidence type="ECO:0000256" key="4">
    <source>
        <dbReference type="ARBA" id="ARBA00038168"/>
    </source>
</evidence>
<feature type="transmembrane region" description="Helical" evidence="5">
    <location>
        <begin position="76"/>
        <end position="97"/>
    </location>
</feature>
<keyword evidence="8" id="KW-1185">Reference proteome</keyword>
<dbReference type="InterPro" id="IPR019251">
    <property type="entry name" value="DUF2231_TM"/>
</dbReference>
<dbReference type="EMBL" id="CP049865">
    <property type="protein sequence ID" value="QIK72478.1"/>
    <property type="molecule type" value="Genomic_DNA"/>
</dbReference>
<feature type="domain" description="Cytochrome b5 heme-binding" evidence="6">
    <location>
        <begin position="159"/>
        <end position="236"/>
    </location>
</feature>
<dbReference type="Pfam" id="PF00173">
    <property type="entry name" value="Cyt-b5"/>
    <property type="match status" value="1"/>
</dbReference>
<evidence type="ECO:0000256" key="1">
    <source>
        <dbReference type="ARBA" id="ARBA00022617"/>
    </source>
</evidence>
<protein>
    <submittedName>
        <fullName evidence="7">Cytochrome b5 domain-containing protein</fullName>
    </submittedName>
</protein>
<dbReference type="SMART" id="SM01117">
    <property type="entry name" value="Cyt-b5"/>
    <property type="match status" value="1"/>
</dbReference>
<dbReference type="Pfam" id="PF09990">
    <property type="entry name" value="DUF2231"/>
    <property type="match status" value="1"/>
</dbReference>
<dbReference type="Gene3D" id="3.10.120.10">
    <property type="entry name" value="Cytochrome b5-like heme/steroid binding domain"/>
    <property type="match status" value="1"/>
</dbReference>
<keyword evidence="5" id="KW-1133">Transmembrane helix</keyword>
<keyword evidence="1" id="KW-0349">Heme</keyword>
<reference evidence="7 8" key="1">
    <citation type="submission" date="2020-03" db="EMBL/GenBank/DDBJ databases">
        <title>Propioniciclava sp. nov., isolated from Hydrophilus acuminatus.</title>
        <authorList>
            <person name="Hyun D.-W."/>
            <person name="Bae J.-W."/>
        </authorList>
    </citation>
    <scope>NUCLEOTIDE SEQUENCE [LARGE SCALE GENOMIC DNA]</scope>
    <source>
        <strain evidence="7 8">HDW11</strain>
    </source>
</reference>
<dbReference type="GO" id="GO:0016020">
    <property type="term" value="C:membrane"/>
    <property type="evidence" value="ECO:0007669"/>
    <property type="project" value="TreeGrafter"/>
</dbReference>
<gene>
    <name evidence="7" type="ORF">G7070_09640</name>
</gene>
<keyword evidence="3" id="KW-0408">Iron</keyword>
<evidence type="ECO:0000313" key="7">
    <source>
        <dbReference type="EMBL" id="QIK72478.1"/>
    </source>
</evidence>
<keyword evidence="5" id="KW-0812">Transmembrane</keyword>
<feature type="transmembrane region" description="Helical" evidence="5">
    <location>
        <begin position="38"/>
        <end position="56"/>
    </location>
</feature>
<evidence type="ECO:0000259" key="6">
    <source>
        <dbReference type="PROSITE" id="PS50255"/>
    </source>
</evidence>
<evidence type="ECO:0000313" key="8">
    <source>
        <dbReference type="Proteomes" id="UP000501058"/>
    </source>
</evidence>
<keyword evidence="2" id="KW-0479">Metal-binding</keyword>
<dbReference type="PANTHER" id="PTHR19359">
    <property type="entry name" value="CYTOCHROME B5"/>
    <property type="match status" value="1"/>
</dbReference>
<dbReference type="PROSITE" id="PS50255">
    <property type="entry name" value="CYTOCHROME_B5_2"/>
    <property type="match status" value="1"/>
</dbReference>
<sequence length="237" mass="24528">MLGLPLHPLVVHLAVVALPVGALGVLASVLWPKVRQRYGVLALITLSVGALTAIAARLTGVVLAEQETLPETHATFGTALMIVSLVTAALAWLWWFLERRRDAAPPGSSPLAAMASGALTVTAAVAVVGLTLVTGHSGADAVWGSGRAQPGAVATEESAPAYTLAQVAAHNSREDCWAAVDGKVYDLTSWIGQHPGGPQRILNLCGTDATQAFTTQHSTKPRPNAQLASMQVGVLVD</sequence>
<feature type="transmembrane region" description="Helical" evidence="5">
    <location>
        <begin position="6"/>
        <end position="31"/>
    </location>
</feature>
<feature type="transmembrane region" description="Helical" evidence="5">
    <location>
        <begin position="109"/>
        <end position="133"/>
    </location>
</feature>
<comment type="similarity">
    <text evidence="4">Belongs to the cytochrome b5 family.</text>
</comment>
<dbReference type="Proteomes" id="UP000501058">
    <property type="component" value="Chromosome"/>
</dbReference>
<dbReference type="InterPro" id="IPR001199">
    <property type="entry name" value="Cyt_B5-like_heme/steroid-bd"/>
</dbReference>
<dbReference type="RefSeq" id="WP_166233552.1">
    <property type="nucleotide sequence ID" value="NZ_CP049865.1"/>
</dbReference>
<keyword evidence="5" id="KW-0472">Membrane</keyword>
<evidence type="ECO:0000256" key="5">
    <source>
        <dbReference type="SAM" id="Phobius"/>
    </source>
</evidence>
<dbReference type="GO" id="GO:0046872">
    <property type="term" value="F:metal ion binding"/>
    <property type="evidence" value="ECO:0007669"/>
    <property type="project" value="UniProtKB-KW"/>
</dbReference>